<keyword evidence="1" id="KW-0175">Coiled coil</keyword>
<protein>
    <submittedName>
        <fullName evidence="3">Uncharacterized conserved protein, UPF0335 family</fullName>
    </submittedName>
</protein>
<organism evidence="3 4">
    <name type="scientific">Methylobacterium pseudosasicola</name>
    <dbReference type="NCBI Taxonomy" id="582667"/>
    <lineage>
        <taxon>Bacteria</taxon>
        <taxon>Pseudomonadati</taxon>
        <taxon>Pseudomonadota</taxon>
        <taxon>Alphaproteobacteria</taxon>
        <taxon>Hyphomicrobiales</taxon>
        <taxon>Methylobacteriaceae</taxon>
        <taxon>Methylobacterium</taxon>
    </lineage>
</organism>
<sequence>MTDMTDTVGVAGDRIRSIIERVERLEEEIKDLMEAKKEIFAEAKGEGLDVKILKEILKIRKQDKDERDEHETLLDVYLRAMDAPAPAAIKAAA</sequence>
<dbReference type="AlphaFoldDB" id="A0A1I4J6K4"/>
<name>A0A1I4J6K4_9HYPH</name>
<dbReference type="RefSeq" id="WP_092039396.1">
    <property type="nucleotide sequence ID" value="NZ_FOTK01000007.1"/>
</dbReference>
<dbReference type="STRING" id="582667.SAMN05192568_1007143"/>
<evidence type="ECO:0000313" key="4">
    <source>
        <dbReference type="Proteomes" id="UP000199048"/>
    </source>
</evidence>
<dbReference type="GO" id="GO:0003677">
    <property type="term" value="F:DNA binding"/>
    <property type="evidence" value="ECO:0007669"/>
    <property type="project" value="InterPro"/>
</dbReference>
<feature type="domain" description="GapR-like DNA-binding" evidence="2">
    <location>
        <begin position="12"/>
        <end position="82"/>
    </location>
</feature>
<evidence type="ECO:0000259" key="2">
    <source>
        <dbReference type="Pfam" id="PF10073"/>
    </source>
</evidence>
<dbReference type="Pfam" id="PF10073">
    <property type="entry name" value="GapR_DNA-bd"/>
    <property type="match status" value="1"/>
</dbReference>
<dbReference type="OrthoDB" id="9813793at2"/>
<gene>
    <name evidence="3" type="ORF">SAMN05192568_1007143</name>
</gene>
<dbReference type="InterPro" id="IPR046367">
    <property type="entry name" value="GapR-like_DNA-bd"/>
</dbReference>
<dbReference type="Proteomes" id="UP000199048">
    <property type="component" value="Unassembled WGS sequence"/>
</dbReference>
<evidence type="ECO:0000313" key="3">
    <source>
        <dbReference type="EMBL" id="SFL61716.1"/>
    </source>
</evidence>
<proteinExistence type="predicted"/>
<evidence type="ECO:0000256" key="1">
    <source>
        <dbReference type="SAM" id="Coils"/>
    </source>
</evidence>
<accession>A0A1I4J6K4</accession>
<reference evidence="4" key="1">
    <citation type="submission" date="2016-10" db="EMBL/GenBank/DDBJ databases">
        <authorList>
            <person name="Varghese N."/>
            <person name="Submissions S."/>
        </authorList>
    </citation>
    <scope>NUCLEOTIDE SEQUENCE [LARGE SCALE GENOMIC DNA]</scope>
    <source>
        <strain evidence="4">BL36</strain>
    </source>
</reference>
<keyword evidence="4" id="KW-1185">Reference proteome</keyword>
<dbReference type="EMBL" id="FOTK01000007">
    <property type="protein sequence ID" value="SFL61716.1"/>
    <property type="molecule type" value="Genomic_DNA"/>
</dbReference>
<feature type="coiled-coil region" evidence="1">
    <location>
        <begin position="15"/>
        <end position="42"/>
    </location>
</feature>